<dbReference type="InterPro" id="IPR043128">
    <property type="entry name" value="Rev_trsase/Diguanyl_cyclase"/>
</dbReference>
<dbReference type="OrthoDB" id="5864996at2759"/>
<dbReference type="WBParaSite" id="HCON_00191070-00001">
    <property type="protein sequence ID" value="HCON_00191070-00001"/>
    <property type="gene ID" value="HCON_00191070"/>
</dbReference>
<dbReference type="InterPro" id="IPR041577">
    <property type="entry name" value="RT_RNaseH_2"/>
</dbReference>
<dbReference type="Gene3D" id="3.30.70.270">
    <property type="match status" value="1"/>
</dbReference>
<evidence type="ECO:0000256" key="3">
    <source>
        <dbReference type="SAM" id="MobiDB-lite"/>
    </source>
</evidence>
<dbReference type="Proteomes" id="UP000025227">
    <property type="component" value="Unplaced"/>
</dbReference>
<accession>A0A7I4Z8G9</accession>
<dbReference type="Pfam" id="PF17919">
    <property type="entry name" value="RT_RNaseH_2"/>
    <property type="match status" value="1"/>
</dbReference>
<dbReference type="SUPFAM" id="SSF56672">
    <property type="entry name" value="DNA/RNA polymerases"/>
    <property type="match status" value="1"/>
</dbReference>
<keyword evidence="5" id="KW-1185">Reference proteome</keyword>
<sequence>MPKPKDTAQVRSFLGLINYYGAFVSEMRQLRAPLDALLKKDTSFNWNSKCNAAFERAKEVLALALLLTFYNPDLPIVVAADASDYGIGQSSSIVTQMDQRKPSITQAALSAPQRRTTDK</sequence>
<dbReference type="GO" id="GO:0003964">
    <property type="term" value="F:RNA-directed DNA polymerase activity"/>
    <property type="evidence" value="ECO:0007669"/>
    <property type="project" value="UniProtKB-EC"/>
</dbReference>
<keyword evidence="2" id="KW-0511">Multifunctional enzyme</keyword>
<name>A0A7I4Z8G9_HAECO</name>
<proteinExistence type="predicted"/>
<dbReference type="PANTHER" id="PTHR37984">
    <property type="entry name" value="PROTEIN CBG26694"/>
    <property type="match status" value="1"/>
</dbReference>
<evidence type="ECO:0000256" key="1">
    <source>
        <dbReference type="ARBA" id="ARBA00012493"/>
    </source>
</evidence>
<dbReference type="PANTHER" id="PTHR37984:SF5">
    <property type="entry name" value="PROTEIN NYNRIN-LIKE"/>
    <property type="match status" value="1"/>
</dbReference>
<evidence type="ECO:0000313" key="6">
    <source>
        <dbReference type="WBParaSite" id="HCON_00191070-00001"/>
    </source>
</evidence>
<feature type="compositionally biased region" description="Polar residues" evidence="3">
    <location>
        <begin position="96"/>
        <end position="108"/>
    </location>
</feature>
<protein>
    <recommendedName>
        <fullName evidence="1">RNA-directed DNA polymerase</fullName>
        <ecNumber evidence="1">2.7.7.49</ecNumber>
    </recommendedName>
</protein>
<dbReference type="InterPro" id="IPR050951">
    <property type="entry name" value="Retrovirus_Pol_polyprotein"/>
</dbReference>
<evidence type="ECO:0000256" key="2">
    <source>
        <dbReference type="ARBA" id="ARBA00023268"/>
    </source>
</evidence>
<evidence type="ECO:0000313" key="5">
    <source>
        <dbReference type="Proteomes" id="UP000025227"/>
    </source>
</evidence>
<feature type="domain" description="Reverse transcriptase/retrotransposon-derived protein RNase H-like" evidence="4">
    <location>
        <begin position="46"/>
        <end position="92"/>
    </location>
</feature>
<dbReference type="InterPro" id="IPR043502">
    <property type="entry name" value="DNA/RNA_pol_sf"/>
</dbReference>
<feature type="region of interest" description="Disordered" evidence="3">
    <location>
        <begin position="96"/>
        <end position="119"/>
    </location>
</feature>
<organism evidence="5 6">
    <name type="scientific">Haemonchus contortus</name>
    <name type="common">Barber pole worm</name>
    <dbReference type="NCBI Taxonomy" id="6289"/>
    <lineage>
        <taxon>Eukaryota</taxon>
        <taxon>Metazoa</taxon>
        <taxon>Ecdysozoa</taxon>
        <taxon>Nematoda</taxon>
        <taxon>Chromadorea</taxon>
        <taxon>Rhabditida</taxon>
        <taxon>Rhabditina</taxon>
        <taxon>Rhabditomorpha</taxon>
        <taxon>Strongyloidea</taxon>
        <taxon>Trichostrongylidae</taxon>
        <taxon>Haemonchus</taxon>
    </lineage>
</organism>
<dbReference type="EC" id="2.7.7.49" evidence="1"/>
<evidence type="ECO:0000259" key="4">
    <source>
        <dbReference type="Pfam" id="PF17919"/>
    </source>
</evidence>
<dbReference type="AlphaFoldDB" id="A0A7I4Z8G9"/>
<reference evidence="6" key="1">
    <citation type="submission" date="2020-12" db="UniProtKB">
        <authorList>
            <consortium name="WormBaseParasite"/>
        </authorList>
    </citation>
    <scope>IDENTIFICATION</scope>
    <source>
        <strain evidence="6">MHco3</strain>
    </source>
</reference>
<dbReference type="FunFam" id="3.30.70.270:FF:000020">
    <property type="entry name" value="Transposon Tf2-6 polyprotein-like Protein"/>
    <property type="match status" value="1"/>
</dbReference>